<dbReference type="EMBL" id="AQHN01000085">
    <property type="protein sequence ID" value="ENN84873.1"/>
    <property type="molecule type" value="Genomic_DNA"/>
</dbReference>
<gene>
    <name evidence="8" type="ORF">RHSP_82390</name>
</gene>
<evidence type="ECO:0000256" key="4">
    <source>
        <dbReference type="ARBA" id="ARBA00022989"/>
    </source>
</evidence>
<keyword evidence="5 6" id="KW-0472">Membrane</keyword>
<accession>N6U3E4</accession>
<dbReference type="STRING" id="363754.RHSP_82390"/>
<feature type="transmembrane region" description="Helical" evidence="6">
    <location>
        <begin position="410"/>
        <end position="427"/>
    </location>
</feature>
<dbReference type="InterPro" id="IPR011701">
    <property type="entry name" value="MFS"/>
</dbReference>
<dbReference type="PANTHER" id="PTHR42718:SF9">
    <property type="entry name" value="MAJOR FACILITATOR SUPERFAMILY MULTIDRUG TRANSPORTER MFSC"/>
    <property type="match status" value="1"/>
</dbReference>
<dbReference type="Gene3D" id="1.20.1250.20">
    <property type="entry name" value="MFS general substrate transporter like domains"/>
    <property type="match status" value="1"/>
</dbReference>
<feature type="transmembrane region" description="Helical" evidence="6">
    <location>
        <begin position="191"/>
        <end position="216"/>
    </location>
</feature>
<feature type="transmembrane region" description="Helical" evidence="6">
    <location>
        <begin position="254"/>
        <end position="272"/>
    </location>
</feature>
<protein>
    <submittedName>
        <fullName evidence="8">Major facilitator superfamily MFS 1</fullName>
    </submittedName>
</protein>
<feature type="transmembrane region" description="Helical" evidence="6">
    <location>
        <begin position="161"/>
        <end position="179"/>
    </location>
</feature>
<evidence type="ECO:0000256" key="2">
    <source>
        <dbReference type="ARBA" id="ARBA00022448"/>
    </source>
</evidence>
<feature type="transmembrane region" description="Helical" evidence="6">
    <location>
        <begin position="222"/>
        <end position="242"/>
    </location>
</feature>
<dbReference type="CDD" id="cd17321">
    <property type="entry name" value="MFS_MMR_MDR_like"/>
    <property type="match status" value="1"/>
</dbReference>
<sequence length="526" mass="54745">MARFFRYIAPNARIKCKCCAFRHMILMATILPGLFTSPEMELILKPIIESAGEARRAQPKPSIRWALASLSLSMLMPSLDTSIANVGLPTLAQAFGASFQQVQWIVLAYLLAITTLIVSVGRLGDIFGRRRLLLIGITLFTIASLFCGIAPTLWLLLAARALQGLGAAMMMALTVAMVGETVPKERTGSAMGLLGTMSAIGTTLGPSLGGILIAGFGWETIFLVNIPLGIANVLLAARFLPADRPDRKTTQRRLDTLGTLLLVLTLAAYALAMTMGHGSFGAVNIGLLLAAAFGAALFAFTETRVKSPLLRLSMFRDTSLSTGLAMSALVSTVIMATLVVGPFYLSSALGFDAAHVGAIMSAGPLVSALTGVPAGRIVDRFGAHRMTVTGLIGMIAGLSLLVALQGRFGAAGYIGPLVVVTANYALFQAANNTTIMSNIASEQRGVISGMLSLSRNLGLVTGASVMGAVFTFASGAADITAAHAEAVAAGMQITFIVAALLIAATLGIALAGLAFARRANLLEEIS</sequence>
<feature type="transmembrane region" description="Helical" evidence="6">
    <location>
        <begin position="320"/>
        <end position="341"/>
    </location>
</feature>
<evidence type="ECO:0000313" key="8">
    <source>
        <dbReference type="EMBL" id="ENN84873.1"/>
    </source>
</evidence>
<keyword evidence="2" id="KW-0813">Transport</keyword>
<dbReference type="PATRIC" id="fig|363754.4.peg.5548"/>
<feature type="transmembrane region" description="Helical" evidence="6">
    <location>
        <begin position="353"/>
        <end position="374"/>
    </location>
</feature>
<evidence type="ECO:0000313" key="9">
    <source>
        <dbReference type="Proteomes" id="UP000012429"/>
    </source>
</evidence>
<dbReference type="Proteomes" id="UP000012429">
    <property type="component" value="Unassembled WGS sequence"/>
</dbReference>
<keyword evidence="3 6" id="KW-0812">Transmembrane</keyword>
<reference evidence="8 9" key="1">
    <citation type="journal article" date="2012" name="BMC Genomics">
        <title>Genomic basis of broad host range and environmental adaptability of Rhizobium tropici CIAT 899 and Rhizobium sp. PRF 81 which are used in inoculants for common bean (Phaseolus vulgaris L.).</title>
        <authorList>
            <person name="Ormeno-Orrillo E."/>
            <person name="Menna P."/>
            <person name="Almeida L.G."/>
            <person name="Ollero F.J."/>
            <person name="Nicolas M.F."/>
            <person name="Pains Rodrigues E."/>
            <person name="Shigueyoshi Nakatani A."/>
            <person name="Silva Batista J.S."/>
            <person name="Oliveira Chueire L.M."/>
            <person name="Souza R.C."/>
            <person name="Ribeiro Vasconcelos A.T."/>
            <person name="Megias M."/>
            <person name="Hungria M."/>
            <person name="Martinez-Romero E."/>
        </authorList>
    </citation>
    <scope>NUCLEOTIDE SEQUENCE [LARGE SCALE GENOMIC DNA]</scope>
    <source>
        <strain evidence="8 9">PRF 81</strain>
    </source>
</reference>
<evidence type="ECO:0000256" key="1">
    <source>
        <dbReference type="ARBA" id="ARBA00004141"/>
    </source>
</evidence>
<feature type="transmembrane region" description="Helical" evidence="6">
    <location>
        <begin position="65"/>
        <end position="84"/>
    </location>
</feature>
<name>N6U3E4_9HYPH</name>
<dbReference type="Gene3D" id="1.20.1720.10">
    <property type="entry name" value="Multidrug resistance protein D"/>
    <property type="match status" value="1"/>
</dbReference>
<keyword evidence="4 6" id="KW-1133">Transmembrane helix</keyword>
<dbReference type="InterPro" id="IPR036259">
    <property type="entry name" value="MFS_trans_sf"/>
</dbReference>
<dbReference type="PANTHER" id="PTHR42718">
    <property type="entry name" value="MAJOR FACILITATOR SUPERFAMILY MULTIDRUG TRANSPORTER MFSC"/>
    <property type="match status" value="1"/>
</dbReference>
<feature type="transmembrane region" description="Helical" evidence="6">
    <location>
        <begin position="489"/>
        <end position="516"/>
    </location>
</feature>
<evidence type="ECO:0000256" key="3">
    <source>
        <dbReference type="ARBA" id="ARBA00022692"/>
    </source>
</evidence>
<evidence type="ECO:0000259" key="7">
    <source>
        <dbReference type="PROSITE" id="PS50850"/>
    </source>
</evidence>
<dbReference type="AlphaFoldDB" id="N6U3E4"/>
<organism evidence="8 9">
    <name type="scientific">Rhizobium freirei PRF 81</name>
    <dbReference type="NCBI Taxonomy" id="363754"/>
    <lineage>
        <taxon>Bacteria</taxon>
        <taxon>Pseudomonadati</taxon>
        <taxon>Pseudomonadota</taxon>
        <taxon>Alphaproteobacteria</taxon>
        <taxon>Hyphomicrobiales</taxon>
        <taxon>Rhizobiaceae</taxon>
        <taxon>Rhizobium/Agrobacterium group</taxon>
        <taxon>Rhizobium</taxon>
    </lineage>
</organism>
<evidence type="ECO:0000256" key="6">
    <source>
        <dbReference type="SAM" id="Phobius"/>
    </source>
</evidence>
<feature type="transmembrane region" description="Helical" evidence="6">
    <location>
        <begin position="457"/>
        <end position="477"/>
    </location>
</feature>
<dbReference type="SUPFAM" id="SSF103473">
    <property type="entry name" value="MFS general substrate transporter"/>
    <property type="match status" value="1"/>
</dbReference>
<dbReference type="Pfam" id="PF07690">
    <property type="entry name" value="MFS_1"/>
    <property type="match status" value="1"/>
</dbReference>
<dbReference type="PRINTS" id="PR01036">
    <property type="entry name" value="TCRTETB"/>
</dbReference>
<comment type="subcellular location">
    <subcellularLocation>
        <location evidence="1">Membrane</location>
        <topology evidence="1">Multi-pass membrane protein</topology>
    </subcellularLocation>
</comment>
<feature type="transmembrane region" description="Helical" evidence="6">
    <location>
        <begin position="104"/>
        <end position="120"/>
    </location>
</feature>
<dbReference type="GO" id="GO:0016020">
    <property type="term" value="C:membrane"/>
    <property type="evidence" value="ECO:0007669"/>
    <property type="project" value="UniProtKB-SubCell"/>
</dbReference>
<dbReference type="InterPro" id="IPR020846">
    <property type="entry name" value="MFS_dom"/>
</dbReference>
<proteinExistence type="predicted"/>
<evidence type="ECO:0000256" key="5">
    <source>
        <dbReference type="ARBA" id="ARBA00023136"/>
    </source>
</evidence>
<feature type="transmembrane region" description="Helical" evidence="6">
    <location>
        <begin position="132"/>
        <end position="155"/>
    </location>
</feature>
<feature type="domain" description="Major facilitator superfamily (MFS) profile" evidence="7">
    <location>
        <begin position="66"/>
        <end position="517"/>
    </location>
</feature>
<keyword evidence="9" id="KW-1185">Reference proteome</keyword>
<dbReference type="GO" id="GO:0022857">
    <property type="term" value="F:transmembrane transporter activity"/>
    <property type="evidence" value="ECO:0007669"/>
    <property type="project" value="InterPro"/>
</dbReference>
<feature type="transmembrane region" description="Helical" evidence="6">
    <location>
        <begin position="386"/>
        <end position="404"/>
    </location>
</feature>
<dbReference type="PROSITE" id="PS50850">
    <property type="entry name" value="MFS"/>
    <property type="match status" value="1"/>
</dbReference>
<comment type="caution">
    <text evidence="8">The sequence shown here is derived from an EMBL/GenBank/DDBJ whole genome shotgun (WGS) entry which is preliminary data.</text>
</comment>
<feature type="transmembrane region" description="Helical" evidence="6">
    <location>
        <begin position="278"/>
        <end position="300"/>
    </location>
</feature>